<evidence type="ECO:0000256" key="11">
    <source>
        <dbReference type="ARBA" id="ARBA00022915"/>
    </source>
</evidence>
<evidence type="ECO:0000256" key="12">
    <source>
        <dbReference type="ARBA" id="ARBA00023154"/>
    </source>
</evidence>
<comment type="pathway">
    <text evidence="2 15">Amino-acid biosynthesis; L-lysine biosynthesis via DAP pathway; (S)-tetrahydrodipicolinate from L-aspartate: step 1/4.</text>
</comment>
<evidence type="ECO:0000256" key="10">
    <source>
        <dbReference type="ARBA" id="ARBA00022840"/>
    </source>
</evidence>
<gene>
    <name evidence="17" type="ORF">ISU02_11665</name>
</gene>
<comment type="catalytic activity">
    <reaction evidence="13 14">
        <text>L-aspartate + ATP = 4-phospho-L-aspartate + ADP</text>
        <dbReference type="Rhea" id="RHEA:23776"/>
        <dbReference type="ChEBI" id="CHEBI:29991"/>
        <dbReference type="ChEBI" id="CHEBI:30616"/>
        <dbReference type="ChEBI" id="CHEBI:57535"/>
        <dbReference type="ChEBI" id="CHEBI:456216"/>
        <dbReference type="EC" id="2.7.2.4"/>
    </reaction>
</comment>
<evidence type="ECO:0000256" key="15">
    <source>
        <dbReference type="RuleBase" id="RU004249"/>
    </source>
</evidence>
<dbReference type="PANTHER" id="PTHR21499:SF3">
    <property type="entry name" value="ASPARTOKINASE"/>
    <property type="match status" value="1"/>
</dbReference>
<dbReference type="PIRSF" id="PIRSF000726">
    <property type="entry name" value="Asp_kin"/>
    <property type="match status" value="1"/>
</dbReference>
<reference evidence="17 18" key="1">
    <citation type="submission" date="2020-11" db="EMBL/GenBank/DDBJ databases">
        <title>Fusibacter basophilias sp. nov.</title>
        <authorList>
            <person name="Qiu D."/>
        </authorList>
    </citation>
    <scope>NUCLEOTIDE SEQUENCE [LARGE SCALE GENOMIC DNA]</scope>
    <source>
        <strain evidence="17 18">Q10-2</strain>
    </source>
</reference>
<keyword evidence="8" id="KW-0547">Nucleotide-binding</keyword>
<evidence type="ECO:0000256" key="1">
    <source>
        <dbReference type="ARBA" id="ARBA00003121"/>
    </source>
</evidence>
<comment type="caution">
    <text evidence="17">The sequence shown here is derived from an EMBL/GenBank/DDBJ whole genome shotgun (WGS) entry which is preliminary data.</text>
</comment>
<dbReference type="InterPro" id="IPR002912">
    <property type="entry name" value="ACT_dom"/>
</dbReference>
<dbReference type="PANTHER" id="PTHR21499">
    <property type="entry name" value="ASPARTATE KINASE"/>
    <property type="match status" value="1"/>
</dbReference>
<keyword evidence="10" id="KW-0067">ATP-binding</keyword>
<dbReference type="Pfam" id="PF22468">
    <property type="entry name" value="ACT_9"/>
    <property type="match status" value="1"/>
</dbReference>
<dbReference type="NCBIfam" id="NF005155">
    <property type="entry name" value="PRK06635.1-4"/>
    <property type="match status" value="1"/>
</dbReference>
<accession>A0ABR9ZTW0</accession>
<dbReference type="InterPro" id="IPR001048">
    <property type="entry name" value="Asp/Glu/Uridylate_kinase"/>
</dbReference>
<dbReference type="InterPro" id="IPR001057">
    <property type="entry name" value="Glu/AcGlu_kinase"/>
</dbReference>
<evidence type="ECO:0000256" key="2">
    <source>
        <dbReference type="ARBA" id="ARBA00004766"/>
    </source>
</evidence>
<evidence type="ECO:0000256" key="8">
    <source>
        <dbReference type="ARBA" id="ARBA00022741"/>
    </source>
</evidence>
<dbReference type="CDD" id="cd04923">
    <property type="entry name" value="ACT_AK-LysC-DapG-like_2"/>
    <property type="match status" value="1"/>
</dbReference>
<dbReference type="EMBL" id="JADKNH010000006">
    <property type="protein sequence ID" value="MBF4693786.1"/>
    <property type="molecule type" value="Genomic_DNA"/>
</dbReference>
<keyword evidence="11" id="KW-0220">Diaminopimelate biosynthesis</keyword>
<dbReference type="PRINTS" id="PR00474">
    <property type="entry name" value="GLU5KINASE"/>
</dbReference>
<dbReference type="NCBIfam" id="NF005154">
    <property type="entry name" value="PRK06635.1-2"/>
    <property type="match status" value="1"/>
</dbReference>
<dbReference type="EC" id="2.7.2.4" evidence="14"/>
<dbReference type="Pfam" id="PF00696">
    <property type="entry name" value="AA_kinase"/>
    <property type="match status" value="1"/>
</dbReference>
<dbReference type="InterPro" id="IPR054352">
    <property type="entry name" value="ACT_Aspartokinase"/>
</dbReference>
<evidence type="ECO:0000256" key="13">
    <source>
        <dbReference type="ARBA" id="ARBA00047872"/>
    </source>
</evidence>
<keyword evidence="6 15" id="KW-0028">Amino-acid biosynthesis</keyword>
<dbReference type="InterPro" id="IPR018042">
    <property type="entry name" value="Aspartate_kinase_CS"/>
</dbReference>
<dbReference type="RefSeq" id="WP_194702020.1">
    <property type="nucleotide sequence ID" value="NZ_JADKNH010000006.1"/>
</dbReference>
<feature type="domain" description="ACT" evidence="16">
    <location>
        <begin position="344"/>
        <end position="402"/>
    </location>
</feature>
<dbReference type="PROSITE" id="PS00324">
    <property type="entry name" value="ASPARTOKINASE"/>
    <property type="match status" value="1"/>
</dbReference>
<dbReference type="Gene3D" id="3.30.2130.10">
    <property type="entry name" value="VC0802-like"/>
    <property type="match status" value="1"/>
</dbReference>
<dbReference type="Proteomes" id="UP000614200">
    <property type="component" value="Unassembled WGS sequence"/>
</dbReference>
<dbReference type="InterPro" id="IPR045865">
    <property type="entry name" value="ACT-like_dom_sf"/>
</dbReference>
<dbReference type="CDD" id="cd04246">
    <property type="entry name" value="AAK_AK-DapG-like"/>
    <property type="match status" value="1"/>
</dbReference>
<dbReference type="GO" id="GO:0004072">
    <property type="term" value="F:aspartate kinase activity"/>
    <property type="evidence" value="ECO:0007669"/>
    <property type="project" value="UniProtKB-EC"/>
</dbReference>
<evidence type="ECO:0000313" key="17">
    <source>
        <dbReference type="EMBL" id="MBF4693786.1"/>
    </source>
</evidence>
<evidence type="ECO:0000256" key="4">
    <source>
        <dbReference type="ARBA" id="ARBA00005139"/>
    </source>
</evidence>
<comment type="pathway">
    <text evidence="3 15">Amino-acid biosynthesis; L-methionine biosynthesis via de novo pathway; L-homoserine from L-aspartate: step 1/3.</text>
</comment>
<dbReference type="InterPro" id="IPR005260">
    <property type="entry name" value="Asp_kin_monofn"/>
</dbReference>
<comment type="function">
    <text evidence="1">Catalyzes the phosphorylation of the beta-carboxyl group of aspartic acid with ATP to yield 4-phospho-L-aspartate, which is involved in the branched biosynthetic pathway leading to the biosynthesis of amino acids threonine, isoleucine and methionine.</text>
</comment>
<dbReference type="InterPro" id="IPR036393">
    <property type="entry name" value="AceGlu_kinase-like_sf"/>
</dbReference>
<keyword evidence="18" id="KW-1185">Reference proteome</keyword>
<evidence type="ECO:0000256" key="3">
    <source>
        <dbReference type="ARBA" id="ARBA00004986"/>
    </source>
</evidence>
<proteinExistence type="inferred from homology"/>
<dbReference type="Gene3D" id="3.40.1160.10">
    <property type="entry name" value="Acetylglutamate kinase-like"/>
    <property type="match status" value="1"/>
</dbReference>
<dbReference type="InterPro" id="IPR001341">
    <property type="entry name" value="Asp_kinase"/>
</dbReference>
<evidence type="ECO:0000259" key="16">
    <source>
        <dbReference type="PROSITE" id="PS51671"/>
    </source>
</evidence>
<sequence>MNIIVQKYGGTSMANAKCVKNVANKVVRTKKKGNKVVVVVSAPAGMTDELVKRAKEVTEKPSGRELDMILATGEQISISLLAMAIKDLGEEAISFTSSQVGIFTDDNHNKAKIEAIETKKITEALDQNKVVIIAGFQGVTRNFEITTLGRGGSDTSAVAIGVALNASEIEIYTDVDGVYTADPRIVPNAHKISKISFEEMLEMAGSGAKVLHLRSVELAAKNHLPIHLRSSFTDTIGTYVTEEDENMEDVLVRGVAHTTNNAKITLANVPHTSQNIAYIFEEIANNNINVDVITQNYVDKDNLTISYTVSEDEFDSALELANRIGKEVKAQAVFGNEKVAKVCIIGVGMKSAAGVASRVFRCLANEGVEIDMVSTSDINISCIIRESDYQKAVIAIHNEFQL</sequence>
<dbReference type="NCBIfam" id="TIGR00656">
    <property type="entry name" value="asp_kin_monofn"/>
    <property type="match status" value="1"/>
</dbReference>
<comment type="pathway">
    <text evidence="4 15">Amino-acid biosynthesis; L-threonine biosynthesis; L-threonine from L-aspartate: step 1/5.</text>
</comment>
<name>A0ABR9ZTW0_9FIRM</name>
<dbReference type="SUPFAM" id="SSF55021">
    <property type="entry name" value="ACT-like"/>
    <property type="match status" value="2"/>
</dbReference>
<dbReference type="SUPFAM" id="SSF53633">
    <property type="entry name" value="Carbamate kinase-like"/>
    <property type="match status" value="1"/>
</dbReference>
<dbReference type="NCBIfam" id="TIGR00657">
    <property type="entry name" value="asp_kinases"/>
    <property type="match status" value="1"/>
</dbReference>
<evidence type="ECO:0000256" key="7">
    <source>
        <dbReference type="ARBA" id="ARBA00022679"/>
    </source>
</evidence>
<evidence type="ECO:0000256" key="5">
    <source>
        <dbReference type="ARBA" id="ARBA00010122"/>
    </source>
</evidence>
<evidence type="ECO:0000313" key="18">
    <source>
        <dbReference type="Proteomes" id="UP000614200"/>
    </source>
</evidence>
<keyword evidence="7 14" id="KW-0808">Transferase</keyword>
<keyword evidence="12" id="KW-0457">Lysine biosynthesis</keyword>
<keyword evidence="9 14" id="KW-0418">Kinase</keyword>
<organism evidence="17 18">
    <name type="scientific">Fusibacter ferrireducens</name>
    <dbReference type="NCBI Taxonomy" id="2785058"/>
    <lineage>
        <taxon>Bacteria</taxon>
        <taxon>Bacillati</taxon>
        <taxon>Bacillota</taxon>
        <taxon>Clostridia</taxon>
        <taxon>Eubacteriales</taxon>
        <taxon>Eubacteriales Family XII. Incertae Sedis</taxon>
        <taxon>Fusibacter</taxon>
    </lineage>
</organism>
<dbReference type="PROSITE" id="PS51671">
    <property type="entry name" value="ACT"/>
    <property type="match status" value="1"/>
</dbReference>
<comment type="similarity">
    <text evidence="5 14">Belongs to the aspartokinase family.</text>
</comment>
<evidence type="ECO:0000256" key="9">
    <source>
        <dbReference type="ARBA" id="ARBA00022777"/>
    </source>
</evidence>
<dbReference type="CDD" id="cd04913">
    <property type="entry name" value="ACT_AKii-LysC-BS-like_1"/>
    <property type="match status" value="1"/>
</dbReference>
<protein>
    <recommendedName>
        <fullName evidence="14">Aspartokinase</fullName>
        <ecNumber evidence="14">2.7.2.4</ecNumber>
    </recommendedName>
</protein>
<evidence type="ECO:0000256" key="14">
    <source>
        <dbReference type="RuleBase" id="RU003448"/>
    </source>
</evidence>
<evidence type="ECO:0000256" key="6">
    <source>
        <dbReference type="ARBA" id="ARBA00022605"/>
    </source>
</evidence>